<reference evidence="1 2" key="1">
    <citation type="journal article" date="2019" name="Nat. Ecol. Evol.">
        <title>Megaphylogeny resolves global patterns of mushroom evolution.</title>
        <authorList>
            <person name="Varga T."/>
            <person name="Krizsan K."/>
            <person name="Foldi C."/>
            <person name="Dima B."/>
            <person name="Sanchez-Garcia M."/>
            <person name="Sanchez-Ramirez S."/>
            <person name="Szollosi G.J."/>
            <person name="Szarkandi J.G."/>
            <person name="Papp V."/>
            <person name="Albert L."/>
            <person name="Andreopoulos W."/>
            <person name="Angelini C."/>
            <person name="Antonin V."/>
            <person name="Barry K.W."/>
            <person name="Bougher N.L."/>
            <person name="Buchanan P."/>
            <person name="Buyck B."/>
            <person name="Bense V."/>
            <person name="Catcheside P."/>
            <person name="Chovatia M."/>
            <person name="Cooper J."/>
            <person name="Damon W."/>
            <person name="Desjardin D."/>
            <person name="Finy P."/>
            <person name="Geml J."/>
            <person name="Haridas S."/>
            <person name="Hughes K."/>
            <person name="Justo A."/>
            <person name="Karasinski D."/>
            <person name="Kautmanova I."/>
            <person name="Kiss B."/>
            <person name="Kocsube S."/>
            <person name="Kotiranta H."/>
            <person name="LaButti K.M."/>
            <person name="Lechner B.E."/>
            <person name="Liimatainen K."/>
            <person name="Lipzen A."/>
            <person name="Lukacs Z."/>
            <person name="Mihaltcheva S."/>
            <person name="Morgado L.N."/>
            <person name="Niskanen T."/>
            <person name="Noordeloos M.E."/>
            <person name="Ohm R.A."/>
            <person name="Ortiz-Santana B."/>
            <person name="Ovrebo C."/>
            <person name="Racz N."/>
            <person name="Riley R."/>
            <person name="Savchenko A."/>
            <person name="Shiryaev A."/>
            <person name="Soop K."/>
            <person name="Spirin V."/>
            <person name="Szebenyi C."/>
            <person name="Tomsovsky M."/>
            <person name="Tulloss R.E."/>
            <person name="Uehling J."/>
            <person name="Grigoriev I.V."/>
            <person name="Vagvolgyi C."/>
            <person name="Papp T."/>
            <person name="Martin F.M."/>
            <person name="Miettinen O."/>
            <person name="Hibbett D.S."/>
            <person name="Nagy L.G."/>
        </authorList>
    </citation>
    <scope>NUCLEOTIDE SEQUENCE [LARGE SCALE GENOMIC DNA]</scope>
    <source>
        <strain evidence="1 2">NL-1719</strain>
    </source>
</reference>
<dbReference type="Proteomes" id="UP000308600">
    <property type="component" value="Unassembled WGS sequence"/>
</dbReference>
<name>A0ACD3BH80_9AGAR</name>
<sequence>MDVRDEGHERRQAVWSSSLRELFFNILFSPIRLSIILLTHGLSAIRPFSPQLIPIIVCILLIPVIVLLSVYAGWSVWSSAAVNWQADLNMQYGDGVSPYAYVPISGLIPQQRYDFSIDLSVPPTETNLALGNFMTTLTLLSSSNKTITSIRRSTLLLPSKSSWFFGSNLVHLHVPMLVSFVPGTSSLTAFVELGRNDGWKSLGQGQGRELSIFSASVRGDIVHRGIRGLVSRFPLLSALVSGVFFFSVLSLTCGAFLLPMVIGRPNERTVVKREQINAPLPPVNDTDSDEESVQPAKRVKRSRGSISGSRRSGSSVKGETPSSPIPAPSTSHTSIRHRPSHALLSTESDT</sequence>
<keyword evidence="2" id="KW-1185">Reference proteome</keyword>
<organism evidence="1 2">
    <name type="scientific">Pluteus cervinus</name>
    <dbReference type="NCBI Taxonomy" id="181527"/>
    <lineage>
        <taxon>Eukaryota</taxon>
        <taxon>Fungi</taxon>
        <taxon>Dikarya</taxon>
        <taxon>Basidiomycota</taxon>
        <taxon>Agaricomycotina</taxon>
        <taxon>Agaricomycetes</taxon>
        <taxon>Agaricomycetidae</taxon>
        <taxon>Agaricales</taxon>
        <taxon>Pluteineae</taxon>
        <taxon>Pluteaceae</taxon>
        <taxon>Pluteus</taxon>
    </lineage>
</organism>
<evidence type="ECO:0000313" key="1">
    <source>
        <dbReference type="EMBL" id="TFK77240.1"/>
    </source>
</evidence>
<accession>A0ACD3BH80</accession>
<protein>
    <submittedName>
        <fullName evidence="1">Uncharacterized protein</fullName>
    </submittedName>
</protein>
<dbReference type="EMBL" id="ML208259">
    <property type="protein sequence ID" value="TFK77240.1"/>
    <property type="molecule type" value="Genomic_DNA"/>
</dbReference>
<proteinExistence type="predicted"/>
<evidence type="ECO:0000313" key="2">
    <source>
        <dbReference type="Proteomes" id="UP000308600"/>
    </source>
</evidence>
<gene>
    <name evidence="1" type="ORF">BDN72DRAFT_754242</name>
</gene>